<evidence type="ECO:0000259" key="1">
    <source>
        <dbReference type="PROSITE" id="PS51459"/>
    </source>
</evidence>
<evidence type="ECO:0000313" key="2">
    <source>
        <dbReference type="EMBL" id="OIQ49054.1"/>
    </source>
</evidence>
<proteinExistence type="predicted"/>
<dbReference type="InterPro" id="IPR036597">
    <property type="entry name" value="Fido-like_dom_sf"/>
</dbReference>
<dbReference type="Gene3D" id="1.10.3290.10">
    <property type="entry name" value="Fido-like domain"/>
    <property type="match status" value="1"/>
</dbReference>
<dbReference type="InterPro" id="IPR040198">
    <property type="entry name" value="Fido_containing"/>
</dbReference>
<dbReference type="Pfam" id="PF02661">
    <property type="entry name" value="Fic"/>
    <property type="match status" value="1"/>
</dbReference>
<gene>
    <name evidence="2" type="ORF">BerOc1_00973</name>
</gene>
<dbReference type="AlphaFoldDB" id="A0A1J5MR37"/>
<organism evidence="2 3">
    <name type="scientific">Pseudodesulfovibrio hydrargyri</name>
    <dbReference type="NCBI Taxonomy" id="2125990"/>
    <lineage>
        <taxon>Bacteria</taxon>
        <taxon>Pseudomonadati</taxon>
        <taxon>Thermodesulfobacteriota</taxon>
        <taxon>Desulfovibrionia</taxon>
        <taxon>Desulfovibrionales</taxon>
        <taxon>Desulfovibrionaceae</taxon>
    </lineage>
</organism>
<dbReference type="EMBL" id="LKAQ01000004">
    <property type="protein sequence ID" value="OIQ49054.1"/>
    <property type="molecule type" value="Genomic_DNA"/>
</dbReference>
<dbReference type="Proteomes" id="UP000181901">
    <property type="component" value="Unassembled WGS sequence"/>
</dbReference>
<dbReference type="PANTHER" id="PTHR13504:SF38">
    <property type="entry name" value="FIDO DOMAIN-CONTAINING PROTEIN"/>
    <property type="match status" value="1"/>
</dbReference>
<protein>
    <submittedName>
        <fullName evidence="2">Fic/DOC family protein</fullName>
    </submittedName>
</protein>
<dbReference type="PROSITE" id="PS51459">
    <property type="entry name" value="FIDO"/>
    <property type="match status" value="1"/>
</dbReference>
<dbReference type="RefSeq" id="WP_071544607.1">
    <property type="nucleotide sequence ID" value="NZ_LKAQ01000004.1"/>
</dbReference>
<dbReference type="PANTHER" id="PTHR13504">
    <property type="entry name" value="FIDO DOMAIN-CONTAINING PROTEIN DDB_G0283145"/>
    <property type="match status" value="1"/>
</dbReference>
<name>A0A1J5MR37_9BACT</name>
<dbReference type="InterPro" id="IPR003812">
    <property type="entry name" value="Fido"/>
</dbReference>
<accession>A0A1J5MR37</accession>
<keyword evidence="3" id="KW-1185">Reference proteome</keyword>
<sequence>MKQDKKKALFIAQKVFAELVFDVQSLEGMPFTMPEVQTYIQGITVGGHKVTDEAKLKQQILGWEKLIELVKTDAFSVSKEVACSIQEVIAKDEALEVGQFRSGQVSIAGTEYRPPKAGELDDIFAATIEDILEIKDIREQAYRLHLDFARNQFFYDGNKRTGLLMLNGHLMSNGYPPLSVPAKRLTEYNAGMIKFYESGEHSEMMTFLKQCHEEMYNRFD</sequence>
<comment type="caution">
    <text evidence="2">The sequence shown here is derived from an EMBL/GenBank/DDBJ whole genome shotgun (WGS) entry which is preliminary data.</text>
</comment>
<evidence type="ECO:0000313" key="3">
    <source>
        <dbReference type="Proteomes" id="UP000181901"/>
    </source>
</evidence>
<dbReference type="SUPFAM" id="SSF140931">
    <property type="entry name" value="Fic-like"/>
    <property type="match status" value="1"/>
</dbReference>
<reference evidence="2 3" key="1">
    <citation type="submission" date="2015-09" db="EMBL/GenBank/DDBJ databases">
        <title>Genome of Desulfovibrio dechloracetivorans BerOc1, a mercury methylating strain isolated from highly hydrocarbons and metals contaminated coastal sediments.</title>
        <authorList>
            <person name="Goni Urriza M."/>
            <person name="Gassie C."/>
            <person name="Bouchez O."/>
            <person name="Klopp C."/>
            <person name="Ranchou-Peyruse A."/>
            <person name="Remy G."/>
        </authorList>
    </citation>
    <scope>NUCLEOTIDE SEQUENCE [LARGE SCALE GENOMIC DNA]</scope>
    <source>
        <strain evidence="2 3">BerOc1</strain>
    </source>
</reference>
<feature type="domain" description="Fido" evidence="1">
    <location>
        <begin position="77"/>
        <end position="210"/>
    </location>
</feature>
<dbReference type="OrthoDB" id="9807853at2"/>